<dbReference type="AlphaFoldDB" id="A0A844BHH3"/>
<comment type="caution">
    <text evidence="2">The sequence shown here is derived from an EMBL/GenBank/DDBJ whole genome shotgun (WGS) entry which is preliminary data.</text>
</comment>
<keyword evidence="3" id="KW-1185">Reference proteome</keyword>
<dbReference type="RefSeq" id="WP_153749322.1">
    <property type="nucleotide sequence ID" value="NZ_BAAADI010000063.1"/>
</dbReference>
<organism evidence="2 3">
    <name type="scientific">Rhodovulum strictum</name>
    <dbReference type="NCBI Taxonomy" id="58314"/>
    <lineage>
        <taxon>Bacteria</taxon>
        <taxon>Pseudomonadati</taxon>
        <taxon>Pseudomonadota</taxon>
        <taxon>Alphaproteobacteria</taxon>
        <taxon>Rhodobacterales</taxon>
        <taxon>Paracoccaceae</taxon>
        <taxon>Rhodovulum</taxon>
    </lineage>
</organism>
<reference evidence="2 3" key="1">
    <citation type="submission" date="2019-11" db="EMBL/GenBank/DDBJ databases">
        <title>Draft Whole-Genome sequence of the marine photosynthetic bacterium Rhodovulum strictum DSM 11289.</title>
        <authorList>
            <person name="Kyndt J.A."/>
            <person name="Meyer T.E."/>
        </authorList>
    </citation>
    <scope>NUCLEOTIDE SEQUENCE [LARGE SCALE GENOMIC DNA]</scope>
    <source>
        <strain evidence="2 3">DSM 11289</strain>
    </source>
</reference>
<accession>A0A844BHH3</accession>
<sequence length="45" mass="5113">MFDLDEMARWDAALQALAHHDETETDTLREEAAREPAAARELEDA</sequence>
<gene>
    <name evidence="2" type="ORF">GH815_13595</name>
</gene>
<dbReference type="Proteomes" id="UP000466730">
    <property type="component" value="Unassembled WGS sequence"/>
</dbReference>
<protein>
    <submittedName>
        <fullName evidence="2">Uncharacterized protein</fullName>
    </submittedName>
</protein>
<evidence type="ECO:0000313" key="3">
    <source>
        <dbReference type="Proteomes" id="UP000466730"/>
    </source>
</evidence>
<evidence type="ECO:0000313" key="2">
    <source>
        <dbReference type="EMBL" id="MRH22029.1"/>
    </source>
</evidence>
<feature type="region of interest" description="Disordered" evidence="1">
    <location>
        <begin position="18"/>
        <end position="45"/>
    </location>
</feature>
<evidence type="ECO:0000256" key="1">
    <source>
        <dbReference type="SAM" id="MobiDB-lite"/>
    </source>
</evidence>
<name>A0A844BHH3_9RHOB</name>
<dbReference type="EMBL" id="WJPO01000023">
    <property type="protein sequence ID" value="MRH22029.1"/>
    <property type="molecule type" value="Genomic_DNA"/>
</dbReference>
<proteinExistence type="predicted"/>